<sequence>MTIINIVINDEKNDYPPSYKWPMEDYVSHTYYLNFINFKIFPLKLQHDTTRQLYGMLFCDNSHLDRKNVKNELMKN</sequence>
<proteinExistence type="predicted"/>
<accession>A0A922HY10</accession>
<keyword evidence="2" id="KW-1185">Reference proteome</keyword>
<dbReference type="AlphaFoldDB" id="A0A922HY10"/>
<dbReference type="Proteomes" id="UP000790347">
    <property type="component" value="Unassembled WGS sequence"/>
</dbReference>
<evidence type="ECO:0000313" key="1">
    <source>
        <dbReference type="EMBL" id="KAH9511818.1"/>
    </source>
</evidence>
<gene>
    <name evidence="1" type="ORF">DERF_010245</name>
</gene>
<protein>
    <submittedName>
        <fullName evidence="1">Uncharacterized protein</fullName>
    </submittedName>
</protein>
<evidence type="ECO:0000313" key="2">
    <source>
        <dbReference type="Proteomes" id="UP000790347"/>
    </source>
</evidence>
<comment type="caution">
    <text evidence="1">The sequence shown here is derived from an EMBL/GenBank/DDBJ whole genome shotgun (WGS) entry which is preliminary data.</text>
</comment>
<dbReference type="EMBL" id="ASGP02000004">
    <property type="protein sequence ID" value="KAH9511818.1"/>
    <property type="molecule type" value="Genomic_DNA"/>
</dbReference>
<reference evidence="1" key="1">
    <citation type="submission" date="2013-05" db="EMBL/GenBank/DDBJ databases">
        <authorList>
            <person name="Yim A.K.Y."/>
            <person name="Chan T.F."/>
            <person name="Ji K.M."/>
            <person name="Liu X.Y."/>
            <person name="Zhou J.W."/>
            <person name="Li R.Q."/>
            <person name="Yang K.Y."/>
            <person name="Li J."/>
            <person name="Li M."/>
            <person name="Law P.T.W."/>
            <person name="Wu Y.L."/>
            <person name="Cai Z.L."/>
            <person name="Qin H."/>
            <person name="Bao Y."/>
            <person name="Leung R.K.K."/>
            <person name="Ng P.K.S."/>
            <person name="Zou J."/>
            <person name="Zhong X.J."/>
            <person name="Ran P.X."/>
            <person name="Zhong N.S."/>
            <person name="Liu Z.G."/>
            <person name="Tsui S.K.W."/>
        </authorList>
    </citation>
    <scope>NUCLEOTIDE SEQUENCE</scope>
    <source>
        <strain evidence="1">Derf</strain>
        <tissue evidence="1">Whole organism</tissue>
    </source>
</reference>
<reference evidence="1" key="2">
    <citation type="journal article" date="2022" name="Res Sq">
        <title>Comparative Genomics Reveals Insights into the Divergent Evolution of Astigmatic Mites and Household Pest Adaptations.</title>
        <authorList>
            <person name="Xiong Q."/>
            <person name="Wan A.T.-Y."/>
            <person name="Liu X.-Y."/>
            <person name="Fung C.S.-H."/>
            <person name="Xiao X."/>
            <person name="Malainual N."/>
            <person name="Hou J."/>
            <person name="Wang L."/>
            <person name="Wang M."/>
            <person name="Yang K."/>
            <person name="Cui Y."/>
            <person name="Leung E."/>
            <person name="Nong W."/>
            <person name="Shin S.-K."/>
            <person name="Au S."/>
            <person name="Jeong K.Y."/>
            <person name="Chew F.T."/>
            <person name="Hui J."/>
            <person name="Leung T.F."/>
            <person name="Tungtrongchitr A."/>
            <person name="Zhong N."/>
            <person name="Liu Z."/>
            <person name="Tsui S."/>
        </authorList>
    </citation>
    <scope>NUCLEOTIDE SEQUENCE</scope>
    <source>
        <strain evidence="1">Derf</strain>
        <tissue evidence="1">Whole organism</tissue>
    </source>
</reference>
<name>A0A922HY10_DERFA</name>
<organism evidence="1 2">
    <name type="scientific">Dermatophagoides farinae</name>
    <name type="common">American house dust mite</name>
    <dbReference type="NCBI Taxonomy" id="6954"/>
    <lineage>
        <taxon>Eukaryota</taxon>
        <taxon>Metazoa</taxon>
        <taxon>Ecdysozoa</taxon>
        <taxon>Arthropoda</taxon>
        <taxon>Chelicerata</taxon>
        <taxon>Arachnida</taxon>
        <taxon>Acari</taxon>
        <taxon>Acariformes</taxon>
        <taxon>Sarcoptiformes</taxon>
        <taxon>Astigmata</taxon>
        <taxon>Psoroptidia</taxon>
        <taxon>Analgoidea</taxon>
        <taxon>Pyroglyphidae</taxon>
        <taxon>Dermatophagoidinae</taxon>
        <taxon>Dermatophagoides</taxon>
    </lineage>
</organism>